<sequence length="176" mass="19337">MDRRVMRTRRAIMEAYVALRRQKVSLTVALVADQADIGRGTFYLHFKDIQDLEDQVLREAADQVLQRLDQTPLPARGRTTRDWVASLMLFLRDLAPQLAMLADTGQGLVLRKQVQAKLEKWLQPTGALTLDTRGYAAAAIDVAISGLFGDAGTTDSATVAWLAGALDRAREGGTKA</sequence>
<evidence type="ECO:0000259" key="3">
    <source>
        <dbReference type="PROSITE" id="PS50977"/>
    </source>
</evidence>
<evidence type="ECO:0000256" key="1">
    <source>
        <dbReference type="ARBA" id="ARBA00023125"/>
    </source>
</evidence>
<dbReference type="Proteomes" id="UP001597192">
    <property type="component" value="Unassembled WGS sequence"/>
</dbReference>
<evidence type="ECO:0000313" key="4">
    <source>
        <dbReference type="EMBL" id="MFD1431847.1"/>
    </source>
</evidence>
<proteinExistence type="predicted"/>
<dbReference type="EMBL" id="JBHTOG010000015">
    <property type="protein sequence ID" value="MFD1431847.1"/>
    <property type="molecule type" value="Genomic_DNA"/>
</dbReference>
<evidence type="ECO:0000256" key="2">
    <source>
        <dbReference type="PROSITE-ProRule" id="PRU00335"/>
    </source>
</evidence>
<name>A0ABW4CMA6_9LACO</name>
<organism evidence="4 5">
    <name type="scientific">Lacticaseibacillus yichunensis</name>
    <dbReference type="NCBI Taxonomy" id="2486015"/>
    <lineage>
        <taxon>Bacteria</taxon>
        <taxon>Bacillati</taxon>
        <taxon>Bacillota</taxon>
        <taxon>Bacilli</taxon>
        <taxon>Lactobacillales</taxon>
        <taxon>Lactobacillaceae</taxon>
        <taxon>Lacticaseibacillus</taxon>
    </lineage>
</organism>
<dbReference type="Gene3D" id="1.10.357.10">
    <property type="entry name" value="Tetracycline Repressor, domain 2"/>
    <property type="match status" value="1"/>
</dbReference>
<dbReference type="InterPro" id="IPR001647">
    <property type="entry name" value="HTH_TetR"/>
</dbReference>
<evidence type="ECO:0000313" key="5">
    <source>
        <dbReference type="Proteomes" id="UP001597192"/>
    </source>
</evidence>
<feature type="domain" description="HTH tetR-type" evidence="3">
    <location>
        <begin position="6"/>
        <end position="64"/>
    </location>
</feature>
<dbReference type="RefSeq" id="WP_164510182.1">
    <property type="nucleotide sequence ID" value="NZ_JBHTOG010000015.1"/>
</dbReference>
<protein>
    <submittedName>
        <fullName evidence="4">TetR/AcrR family transcriptional regulator</fullName>
    </submittedName>
</protein>
<dbReference type="PROSITE" id="PS50977">
    <property type="entry name" value="HTH_TETR_2"/>
    <property type="match status" value="1"/>
</dbReference>
<accession>A0ABW4CMA6</accession>
<dbReference type="InterPro" id="IPR009057">
    <property type="entry name" value="Homeodomain-like_sf"/>
</dbReference>
<reference evidence="5" key="1">
    <citation type="journal article" date="2019" name="Int. J. Syst. Evol. Microbiol.">
        <title>The Global Catalogue of Microorganisms (GCM) 10K type strain sequencing project: providing services to taxonomists for standard genome sequencing and annotation.</title>
        <authorList>
            <consortium name="The Broad Institute Genomics Platform"/>
            <consortium name="The Broad Institute Genome Sequencing Center for Infectious Disease"/>
            <person name="Wu L."/>
            <person name="Ma J."/>
        </authorList>
    </citation>
    <scope>NUCLEOTIDE SEQUENCE [LARGE SCALE GENOMIC DNA]</scope>
    <source>
        <strain evidence="5">CCM 8947</strain>
    </source>
</reference>
<gene>
    <name evidence="4" type="ORF">ACFQ47_04025</name>
</gene>
<keyword evidence="5" id="KW-1185">Reference proteome</keyword>
<comment type="caution">
    <text evidence="4">The sequence shown here is derived from an EMBL/GenBank/DDBJ whole genome shotgun (WGS) entry which is preliminary data.</text>
</comment>
<feature type="DNA-binding region" description="H-T-H motif" evidence="2">
    <location>
        <begin position="27"/>
        <end position="46"/>
    </location>
</feature>
<keyword evidence="1 2" id="KW-0238">DNA-binding</keyword>
<dbReference type="SUPFAM" id="SSF46689">
    <property type="entry name" value="Homeodomain-like"/>
    <property type="match status" value="1"/>
</dbReference>